<dbReference type="Proteomes" id="UP001237642">
    <property type="component" value="Unassembled WGS sequence"/>
</dbReference>
<reference evidence="3" key="2">
    <citation type="submission" date="2023-05" db="EMBL/GenBank/DDBJ databases">
        <authorList>
            <person name="Schelkunov M.I."/>
        </authorList>
    </citation>
    <scope>NUCLEOTIDE SEQUENCE</scope>
    <source>
        <strain evidence="3">Hsosn_3</strain>
        <tissue evidence="3">Leaf</tissue>
    </source>
</reference>
<protein>
    <submittedName>
        <fullName evidence="3">Remorin</fullName>
    </submittedName>
</protein>
<dbReference type="EMBL" id="JAUIZM010000007">
    <property type="protein sequence ID" value="KAK1374399.1"/>
    <property type="molecule type" value="Genomic_DNA"/>
</dbReference>
<name>A0AAD8HX52_9APIA</name>
<gene>
    <name evidence="3" type="ORF">POM88_030592</name>
</gene>
<dbReference type="Pfam" id="PF03763">
    <property type="entry name" value="Remorin_C"/>
    <property type="match status" value="1"/>
</dbReference>
<sequence>MEGKKKVEAGSSSQVHVPLLQQEAAANDCEKVVGNSFERDAAFAQVEVEKRFALIKAWEDSEKTKADNKSCKKLRATEAWENIKIAYIEVELKQIEEQFEKKRAAYVEKMKNKMAEIHKSAEEKTAVVVAKKREDQLKVEAAAEKFRATGKTPKKIHKYFVI</sequence>
<organism evidence="3 4">
    <name type="scientific">Heracleum sosnowskyi</name>
    <dbReference type="NCBI Taxonomy" id="360622"/>
    <lineage>
        <taxon>Eukaryota</taxon>
        <taxon>Viridiplantae</taxon>
        <taxon>Streptophyta</taxon>
        <taxon>Embryophyta</taxon>
        <taxon>Tracheophyta</taxon>
        <taxon>Spermatophyta</taxon>
        <taxon>Magnoliopsida</taxon>
        <taxon>eudicotyledons</taxon>
        <taxon>Gunneridae</taxon>
        <taxon>Pentapetalae</taxon>
        <taxon>asterids</taxon>
        <taxon>campanulids</taxon>
        <taxon>Apiales</taxon>
        <taxon>Apiaceae</taxon>
        <taxon>Apioideae</taxon>
        <taxon>apioid superclade</taxon>
        <taxon>Tordylieae</taxon>
        <taxon>Tordyliinae</taxon>
        <taxon>Heracleum</taxon>
    </lineage>
</organism>
<keyword evidence="4" id="KW-1185">Reference proteome</keyword>
<comment type="similarity">
    <text evidence="1">Belongs to the remorin family.</text>
</comment>
<comment type="caution">
    <text evidence="3">The sequence shown here is derived from an EMBL/GenBank/DDBJ whole genome shotgun (WGS) entry which is preliminary data.</text>
</comment>
<proteinExistence type="inferred from homology"/>
<dbReference type="PANTHER" id="PTHR31775:SF5">
    <property type="entry name" value="REMORIN 1.4"/>
    <property type="match status" value="1"/>
</dbReference>
<dbReference type="AlphaFoldDB" id="A0AAD8HX52"/>
<evidence type="ECO:0000259" key="2">
    <source>
        <dbReference type="Pfam" id="PF03763"/>
    </source>
</evidence>
<reference evidence="3" key="1">
    <citation type="submission" date="2023-02" db="EMBL/GenBank/DDBJ databases">
        <title>Genome of toxic invasive species Heracleum sosnowskyi carries increased number of genes despite the absence of recent whole-genome duplications.</title>
        <authorList>
            <person name="Schelkunov M."/>
            <person name="Shtratnikova V."/>
            <person name="Makarenko M."/>
            <person name="Klepikova A."/>
            <person name="Omelchenko D."/>
            <person name="Novikova G."/>
            <person name="Obukhova E."/>
            <person name="Bogdanov V."/>
            <person name="Penin A."/>
            <person name="Logacheva M."/>
        </authorList>
    </citation>
    <scope>NUCLEOTIDE SEQUENCE</scope>
    <source>
        <strain evidence="3">Hsosn_3</strain>
        <tissue evidence="3">Leaf</tissue>
    </source>
</reference>
<accession>A0AAD8HX52</accession>
<feature type="domain" description="Remorin C-terminal" evidence="2">
    <location>
        <begin position="50"/>
        <end position="155"/>
    </location>
</feature>
<dbReference type="InterPro" id="IPR005516">
    <property type="entry name" value="Remorin_C"/>
</dbReference>
<dbReference type="PANTHER" id="PTHR31775">
    <property type="entry name" value="OS02G0117200 PROTEIN"/>
    <property type="match status" value="1"/>
</dbReference>
<evidence type="ECO:0000313" key="4">
    <source>
        <dbReference type="Proteomes" id="UP001237642"/>
    </source>
</evidence>
<evidence type="ECO:0000256" key="1">
    <source>
        <dbReference type="ARBA" id="ARBA00005711"/>
    </source>
</evidence>
<evidence type="ECO:0000313" key="3">
    <source>
        <dbReference type="EMBL" id="KAK1374399.1"/>
    </source>
</evidence>